<dbReference type="InterPro" id="IPR036938">
    <property type="entry name" value="PAP2/HPO_sf"/>
</dbReference>
<protein>
    <submittedName>
        <fullName evidence="3">Phosphatase PAP2 family protein</fullName>
    </submittedName>
</protein>
<dbReference type="InterPro" id="IPR000326">
    <property type="entry name" value="PAP2/HPO"/>
</dbReference>
<feature type="transmembrane region" description="Helical" evidence="1">
    <location>
        <begin position="79"/>
        <end position="97"/>
    </location>
</feature>
<dbReference type="AlphaFoldDB" id="A0A3A4N1I2"/>
<comment type="caution">
    <text evidence="3">The sequence shown here is derived from an EMBL/GenBank/DDBJ whole genome shotgun (WGS) entry which is preliminary data.</text>
</comment>
<evidence type="ECO:0000313" key="4">
    <source>
        <dbReference type="Proteomes" id="UP000265882"/>
    </source>
</evidence>
<reference evidence="3 4" key="1">
    <citation type="journal article" date="2017" name="ISME J.">
        <title>Energy and carbon metabolisms in a deep terrestrial subsurface fluid microbial community.</title>
        <authorList>
            <person name="Momper L."/>
            <person name="Jungbluth S.P."/>
            <person name="Lee M.D."/>
            <person name="Amend J.P."/>
        </authorList>
    </citation>
    <scope>NUCLEOTIDE SEQUENCE [LARGE SCALE GENOMIC DNA]</scope>
    <source>
        <strain evidence="3">SURF_5</strain>
    </source>
</reference>
<feature type="transmembrane region" description="Helical" evidence="1">
    <location>
        <begin position="213"/>
        <end position="231"/>
    </location>
</feature>
<dbReference type="PANTHER" id="PTHR14969">
    <property type="entry name" value="SPHINGOSINE-1-PHOSPHATE PHOSPHOHYDROLASE"/>
    <property type="match status" value="1"/>
</dbReference>
<gene>
    <name evidence="3" type="ORF">C4520_19650</name>
</gene>
<feature type="transmembrane region" description="Helical" evidence="1">
    <location>
        <begin position="183"/>
        <end position="201"/>
    </location>
</feature>
<dbReference type="EMBL" id="QZKU01000129">
    <property type="protein sequence ID" value="RJP15993.1"/>
    <property type="molecule type" value="Genomic_DNA"/>
</dbReference>
<feature type="transmembrane region" description="Helical" evidence="1">
    <location>
        <begin position="243"/>
        <end position="262"/>
    </location>
</feature>
<accession>A0A3A4N1I2</accession>
<dbReference type="SMART" id="SM00014">
    <property type="entry name" value="acidPPc"/>
    <property type="match status" value="1"/>
</dbReference>
<keyword evidence="1" id="KW-1133">Transmembrane helix</keyword>
<dbReference type="Pfam" id="PF01569">
    <property type="entry name" value="PAP2"/>
    <property type="match status" value="1"/>
</dbReference>
<keyword evidence="1" id="KW-0812">Transmembrane</keyword>
<dbReference type="PANTHER" id="PTHR14969:SF13">
    <property type="entry name" value="AT30094P"/>
    <property type="match status" value="1"/>
</dbReference>
<dbReference type="SUPFAM" id="SSF48317">
    <property type="entry name" value="Acid phosphatase/Vanadium-dependent haloperoxidase"/>
    <property type="match status" value="1"/>
</dbReference>
<keyword evidence="1" id="KW-0472">Membrane</keyword>
<organism evidence="3 4">
    <name type="scientific">Abyssobacteria bacterium (strain SURF_5)</name>
    <dbReference type="NCBI Taxonomy" id="2093360"/>
    <lineage>
        <taxon>Bacteria</taxon>
        <taxon>Pseudomonadati</taxon>
        <taxon>Candidatus Hydrogenedentota</taxon>
        <taxon>Candidatus Abyssobacteria</taxon>
    </lineage>
</organism>
<evidence type="ECO:0000256" key="1">
    <source>
        <dbReference type="SAM" id="Phobius"/>
    </source>
</evidence>
<feature type="transmembrane region" description="Helical" evidence="1">
    <location>
        <begin position="317"/>
        <end position="340"/>
    </location>
</feature>
<dbReference type="Gene3D" id="1.20.144.10">
    <property type="entry name" value="Phosphatidic acid phosphatase type 2/haloperoxidase"/>
    <property type="match status" value="1"/>
</dbReference>
<name>A0A3A4N1I2_ABYX5</name>
<evidence type="ECO:0000259" key="2">
    <source>
        <dbReference type="SMART" id="SM00014"/>
    </source>
</evidence>
<sequence length="349" mass="38458">MLPHACHDSQTDAALQRSTIIRRRDSMPECSFRLDLIQFLFEHRTGAMTALLQLFSFLGEVEGYILVISLIHVAYDKKLAFRLSALVLLAMSLNHVLKTIIANPRPFIREGTYMEKWAVSTANAHELAPEYSTPSGHAMAGSCFYSYLYGSVNSRYVRTAAIATLILTGISRPYLGVHYIEDIVLGWILGVPIALFAIRFVGDIRGLWNRHTLQHQLLIVVAASALVWLGTRPLYASSALGQPLPFVSYLGFLAGIVLGYPLEAKWVRFDPRSGCIVSKTLRYALSVVLVIGTLLLLDTVFGLAASDSSILGNILRYVRYAMAALAGVLLAPFLFVRLGLAGTTPKIKE</sequence>
<feature type="transmembrane region" description="Helical" evidence="1">
    <location>
        <begin position="50"/>
        <end position="73"/>
    </location>
</feature>
<evidence type="ECO:0000313" key="3">
    <source>
        <dbReference type="EMBL" id="RJP15993.1"/>
    </source>
</evidence>
<feature type="domain" description="Phosphatidic acid phosphatase type 2/haloperoxidase" evidence="2">
    <location>
        <begin position="81"/>
        <end position="198"/>
    </location>
</feature>
<dbReference type="Proteomes" id="UP000265882">
    <property type="component" value="Unassembled WGS sequence"/>
</dbReference>
<feature type="transmembrane region" description="Helical" evidence="1">
    <location>
        <begin position="283"/>
        <end position="305"/>
    </location>
</feature>
<proteinExistence type="predicted"/>